<dbReference type="SUPFAM" id="SSF51064">
    <property type="entry name" value="Head domain of nucleotide exchange factor GrpE"/>
    <property type="match status" value="1"/>
</dbReference>
<dbReference type="EMBL" id="BSNN01000004">
    <property type="protein sequence ID" value="GLQ35516.1"/>
    <property type="molecule type" value="Genomic_DNA"/>
</dbReference>
<name>A0ABQ5VWU0_9RHOB</name>
<evidence type="ECO:0000256" key="7">
    <source>
        <dbReference type="SAM" id="MobiDB-lite"/>
    </source>
</evidence>
<keyword evidence="9" id="KW-1185">Reference proteome</keyword>
<feature type="region of interest" description="Disordered" evidence="7">
    <location>
        <begin position="61"/>
        <end position="82"/>
    </location>
</feature>
<dbReference type="Gene3D" id="2.30.22.10">
    <property type="entry name" value="Head domain of nucleotide exchange factor GrpE"/>
    <property type="match status" value="1"/>
</dbReference>
<evidence type="ECO:0000256" key="6">
    <source>
        <dbReference type="RuleBase" id="RU004478"/>
    </source>
</evidence>
<keyword evidence="3 4" id="KW-0143">Chaperone</keyword>
<comment type="function">
    <text evidence="4 5">Participates actively in the response to hyperosmotic and heat shock by preventing the aggregation of stress-denatured proteins, in association with DnaK and GrpE. It is the nucleotide exchange factor for DnaK and may function as a thermosensor. Unfolded proteins bind initially to DnaJ; upon interaction with the DnaJ-bound protein, DnaK hydrolyzes its bound ATP, resulting in the formation of a stable complex. GrpE releases ADP from DnaK; ATP binding to DnaK triggers the release of the substrate protein, thus completing the reaction cycle. Several rounds of ATP-dependent interactions between DnaJ, DnaK and GrpE are required for fully efficient folding.</text>
</comment>
<dbReference type="Pfam" id="PF01025">
    <property type="entry name" value="GrpE"/>
    <property type="match status" value="1"/>
</dbReference>
<comment type="subunit">
    <text evidence="4">Homodimer.</text>
</comment>
<keyword evidence="4" id="KW-0963">Cytoplasm</keyword>
<comment type="similarity">
    <text evidence="1 4 6">Belongs to the GrpE family.</text>
</comment>
<evidence type="ECO:0000256" key="2">
    <source>
        <dbReference type="ARBA" id="ARBA00023016"/>
    </source>
</evidence>
<evidence type="ECO:0000256" key="5">
    <source>
        <dbReference type="RuleBase" id="RU000639"/>
    </source>
</evidence>
<protein>
    <recommendedName>
        <fullName evidence="4 5">Protein GrpE</fullName>
    </recommendedName>
    <alternativeName>
        <fullName evidence="4">HSP-70 cofactor</fullName>
    </alternativeName>
</protein>
<dbReference type="PRINTS" id="PR00773">
    <property type="entry name" value="GRPEPROTEIN"/>
</dbReference>
<comment type="subcellular location">
    <subcellularLocation>
        <location evidence="4">Cytoplasm</location>
    </subcellularLocation>
</comment>
<evidence type="ECO:0000256" key="3">
    <source>
        <dbReference type="ARBA" id="ARBA00023186"/>
    </source>
</evidence>
<feature type="compositionally biased region" description="Basic and acidic residues" evidence="7">
    <location>
        <begin position="69"/>
        <end position="82"/>
    </location>
</feature>
<dbReference type="InterPro" id="IPR000740">
    <property type="entry name" value="GrpE"/>
</dbReference>
<evidence type="ECO:0000313" key="9">
    <source>
        <dbReference type="Proteomes" id="UP001156694"/>
    </source>
</evidence>
<sequence>MADQDNTPVENDDDKNVSLAGGDELIDIMAFDEEAEPEPEIEGSEALEALQAENADLKDRLMRAMAEAENQRKRGERDRRDAEVYGGRKLARDLLSVYDNMQRALDAATDEQREANKSLFEGIDLTQRELILAFSKHKITPIVPEVGDKFDPEIHQAMFEAPVPNQPAGSVIQVMDTGFMIADRLLRPANVGVSSKG</sequence>
<dbReference type="Proteomes" id="UP001156694">
    <property type="component" value="Unassembled WGS sequence"/>
</dbReference>
<dbReference type="HAMAP" id="MF_01151">
    <property type="entry name" value="GrpE"/>
    <property type="match status" value="1"/>
</dbReference>
<feature type="region of interest" description="Disordered" evidence="7">
    <location>
        <begin position="1"/>
        <end position="22"/>
    </location>
</feature>
<comment type="caution">
    <text evidence="8">The sequence shown here is derived from an EMBL/GenBank/DDBJ whole genome shotgun (WGS) entry which is preliminary data.</text>
</comment>
<evidence type="ECO:0000256" key="4">
    <source>
        <dbReference type="HAMAP-Rule" id="MF_01151"/>
    </source>
</evidence>
<dbReference type="RefSeq" id="WP_431355755.1">
    <property type="nucleotide sequence ID" value="NZ_BSNN01000004.1"/>
</dbReference>
<dbReference type="PROSITE" id="PS01071">
    <property type="entry name" value="GRPE"/>
    <property type="match status" value="1"/>
</dbReference>
<proteinExistence type="inferred from homology"/>
<reference evidence="9" key="1">
    <citation type="journal article" date="2019" name="Int. J. Syst. Evol. Microbiol.">
        <title>The Global Catalogue of Microorganisms (GCM) 10K type strain sequencing project: providing services to taxonomists for standard genome sequencing and annotation.</title>
        <authorList>
            <consortium name="The Broad Institute Genomics Platform"/>
            <consortium name="The Broad Institute Genome Sequencing Center for Infectious Disease"/>
            <person name="Wu L."/>
            <person name="Ma J."/>
        </authorList>
    </citation>
    <scope>NUCLEOTIDE SEQUENCE [LARGE SCALE GENOMIC DNA]</scope>
    <source>
        <strain evidence="9">NBRC 110140</strain>
    </source>
</reference>
<dbReference type="InterPro" id="IPR013805">
    <property type="entry name" value="GrpE_CC"/>
</dbReference>
<dbReference type="SUPFAM" id="SSF58014">
    <property type="entry name" value="Coiled-coil domain of nucleotide exchange factor GrpE"/>
    <property type="match status" value="1"/>
</dbReference>
<dbReference type="PANTHER" id="PTHR21237:SF23">
    <property type="entry name" value="GRPE PROTEIN HOMOLOG, MITOCHONDRIAL"/>
    <property type="match status" value="1"/>
</dbReference>
<keyword evidence="2 4" id="KW-0346">Stress response</keyword>
<accession>A0ABQ5VWU0</accession>
<dbReference type="InterPro" id="IPR009012">
    <property type="entry name" value="GrpE_head"/>
</dbReference>
<organism evidence="8 9">
    <name type="scientific">Amylibacter marinus</name>
    <dbReference type="NCBI Taxonomy" id="1475483"/>
    <lineage>
        <taxon>Bacteria</taxon>
        <taxon>Pseudomonadati</taxon>
        <taxon>Pseudomonadota</taxon>
        <taxon>Alphaproteobacteria</taxon>
        <taxon>Rhodobacterales</taxon>
        <taxon>Paracoccaceae</taxon>
        <taxon>Amylibacter</taxon>
    </lineage>
</organism>
<evidence type="ECO:0000256" key="1">
    <source>
        <dbReference type="ARBA" id="ARBA00009054"/>
    </source>
</evidence>
<gene>
    <name evidence="4 8" type="primary">grpE</name>
    <name evidence="8" type="ORF">GCM10007939_17990</name>
</gene>
<dbReference type="CDD" id="cd00446">
    <property type="entry name" value="GrpE"/>
    <property type="match status" value="1"/>
</dbReference>
<dbReference type="Gene3D" id="3.90.20.20">
    <property type="match status" value="1"/>
</dbReference>
<dbReference type="PANTHER" id="PTHR21237">
    <property type="entry name" value="GRPE PROTEIN"/>
    <property type="match status" value="1"/>
</dbReference>
<evidence type="ECO:0000313" key="8">
    <source>
        <dbReference type="EMBL" id="GLQ35516.1"/>
    </source>
</evidence>